<feature type="transmembrane region" description="Helical" evidence="8">
    <location>
        <begin position="181"/>
        <end position="199"/>
    </location>
</feature>
<protein>
    <submittedName>
        <fullName evidence="10">ABC transporter permease</fullName>
    </submittedName>
</protein>
<evidence type="ECO:0000256" key="4">
    <source>
        <dbReference type="ARBA" id="ARBA00022475"/>
    </source>
</evidence>
<evidence type="ECO:0000313" key="10">
    <source>
        <dbReference type="EMBL" id="HGU16031.1"/>
    </source>
</evidence>
<dbReference type="InterPro" id="IPR051449">
    <property type="entry name" value="ABC-2_transporter_component"/>
</dbReference>
<evidence type="ECO:0000256" key="7">
    <source>
        <dbReference type="ARBA" id="ARBA00023136"/>
    </source>
</evidence>
<evidence type="ECO:0000256" key="2">
    <source>
        <dbReference type="ARBA" id="ARBA00007783"/>
    </source>
</evidence>
<dbReference type="EMBL" id="DTEI01000090">
    <property type="protein sequence ID" value="HGU16031.1"/>
    <property type="molecule type" value="Genomic_DNA"/>
</dbReference>
<evidence type="ECO:0000256" key="6">
    <source>
        <dbReference type="ARBA" id="ARBA00022989"/>
    </source>
</evidence>
<dbReference type="InterPro" id="IPR013525">
    <property type="entry name" value="ABC2_TM"/>
</dbReference>
<feature type="transmembrane region" description="Helical" evidence="8">
    <location>
        <begin position="347"/>
        <end position="365"/>
    </location>
</feature>
<dbReference type="PANTHER" id="PTHR30294">
    <property type="entry name" value="MEMBRANE COMPONENT OF ABC TRANSPORTER YHHJ-RELATED"/>
    <property type="match status" value="1"/>
</dbReference>
<keyword evidence="3" id="KW-0813">Transport</keyword>
<dbReference type="AlphaFoldDB" id="A0A7V4N4G1"/>
<evidence type="ECO:0000256" key="3">
    <source>
        <dbReference type="ARBA" id="ARBA00022448"/>
    </source>
</evidence>
<dbReference type="PROSITE" id="PS51012">
    <property type="entry name" value="ABC_TM2"/>
    <property type="match status" value="1"/>
</dbReference>
<organism evidence="10">
    <name type="scientific">Thermodesulfobacterium geofontis</name>
    <dbReference type="NCBI Taxonomy" id="1295609"/>
    <lineage>
        <taxon>Bacteria</taxon>
        <taxon>Pseudomonadati</taxon>
        <taxon>Thermodesulfobacteriota</taxon>
        <taxon>Thermodesulfobacteria</taxon>
        <taxon>Thermodesulfobacteriales</taxon>
        <taxon>Thermodesulfobacteriaceae</taxon>
        <taxon>Thermodesulfobacterium</taxon>
    </lineage>
</organism>
<dbReference type="PANTHER" id="PTHR30294:SF47">
    <property type="entry name" value="INNER MEMBRANE TRANSPORT PERMEASE YHHJ"/>
    <property type="match status" value="1"/>
</dbReference>
<gene>
    <name evidence="10" type="ORF">ENU91_05210</name>
</gene>
<comment type="caution">
    <text evidence="10">The sequence shown here is derived from an EMBL/GenBank/DDBJ whole genome shotgun (WGS) entry which is preliminary data.</text>
</comment>
<dbReference type="GO" id="GO:0140359">
    <property type="term" value="F:ABC-type transporter activity"/>
    <property type="evidence" value="ECO:0007669"/>
    <property type="project" value="InterPro"/>
</dbReference>
<name>A0A7V4N4G1_9BACT</name>
<feature type="transmembrane region" description="Helical" evidence="8">
    <location>
        <begin position="219"/>
        <end position="243"/>
    </location>
</feature>
<keyword evidence="5 8" id="KW-0812">Transmembrane</keyword>
<dbReference type="Pfam" id="PF12698">
    <property type="entry name" value="ABC2_membrane_3"/>
    <property type="match status" value="1"/>
</dbReference>
<keyword evidence="7 8" id="KW-0472">Membrane</keyword>
<evidence type="ECO:0000256" key="5">
    <source>
        <dbReference type="ARBA" id="ARBA00022692"/>
    </source>
</evidence>
<dbReference type="GO" id="GO:0005886">
    <property type="term" value="C:plasma membrane"/>
    <property type="evidence" value="ECO:0007669"/>
    <property type="project" value="UniProtKB-SubCell"/>
</dbReference>
<feature type="transmembrane region" description="Helical" evidence="8">
    <location>
        <begin position="255"/>
        <end position="280"/>
    </location>
</feature>
<keyword evidence="4" id="KW-1003">Cell membrane</keyword>
<feature type="transmembrane region" description="Helical" evidence="8">
    <location>
        <begin position="286"/>
        <end position="304"/>
    </location>
</feature>
<evidence type="ECO:0000256" key="1">
    <source>
        <dbReference type="ARBA" id="ARBA00004651"/>
    </source>
</evidence>
<keyword evidence="6 8" id="KW-1133">Transmembrane helix</keyword>
<dbReference type="Gene3D" id="3.40.1710.10">
    <property type="entry name" value="abc type-2 transporter like domain"/>
    <property type="match status" value="1"/>
</dbReference>
<feature type="transmembrane region" description="Helical" evidence="8">
    <location>
        <begin position="20"/>
        <end position="36"/>
    </location>
</feature>
<evidence type="ECO:0000256" key="8">
    <source>
        <dbReference type="SAM" id="Phobius"/>
    </source>
</evidence>
<sequence>MRLFPLLKKEFLQFFRDRILIFILIYAFTAVVYTGGRGISLEVKRFPVIIQDQSNNRASREFIAKIRLPYFKILGFVNSDKELIEWLDRGKASMAIIIPPDFERKLKKGEAKIQVIIDGTMSMTSTMAISYISDITYNYALEILEYDVYKKKYPFPLVEEKLRILFNPNVLSTWFMSLLELFNMITMTSLLITAAALIREKEYGTIEQLLITPVKSWEVFLAKIIPTVVVISVLSFISLFVMVKGVFGVPIRGNVFLFFAVTCIYVFSIASIGIAIATVVNNLSQAMMVIFAVLVPMLMISGAWSPPETMHPVIKYISLLSPMRYFLDFGYGVLLKGNTLKYIWKDILGIILIGIVLLIFSALRFRQSFAK</sequence>
<reference evidence="10" key="1">
    <citation type="journal article" date="2020" name="mSystems">
        <title>Genome- and Community-Level Interaction Insights into Carbon Utilization and Element Cycling Functions of Hydrothermarchaeota in Hydrothermal Sediment.</title>
        <authorList>
            <person name="Zhou Z."/>
            <person name="Liu Y."/>
            <person name="Xu W."/>
            <person name="Pan J."/>
            <person name="Luo Z.H."/>
            <person name="Li M."/>
        </authorList>
    </citation>
    <scope>NUCLEOTIDE SEQUENCE [LARGE SCALE GENOMIC DNA]</scope>
    <source>
        <strain evidence="10">SpSt-711</strain>
    </source>
</reference>
<accession>A0A7V4N4G1</accession>
<feature type="domain" description="ABC transmembrane type-2" evidence="9">
    <location>
        <begin position="125"/>
        <end position="368"/>
    </location>
</feature>
<proteinExistence type="inferred from homology"/>
<dbReference type="InterPro" id="IPR047817">
    <property type="entry name" value="ABC2_TM_bact-type"/>
</dbReference>
<comment type="subcellular location">
    <subcellularLocation>
        <location evidence="1">Cell membrane</location>
        <topology evidence="1">Multi-pass membrane protein</topology>
    </subcellularLocation>
</comment>
<comment type="similarity">
    <text evidence="2">Belongs to the ABC-2 integral membrane protein family.</text>
</comment>
<evidence type="ECO:0000259" key="9">
    <source>
        <dbReference type="PROSITE" id="PS51012"/>
    </source>
</evidence>